<dbReference type="Pfam" id="PF26188">
    <property type="entry name" value="RESC6"/>
    <property type="match status" value="1"/>
</dbReference>
<evidence type="ECO:0000313" key="2">
    <source>
        <dbReference type="EMBL" id="EAR82835.1"/>
    </source>
</evidence>
<feature type="domain" description="RNA-editing substrate-binding complex 6 protein" evidence="1">
    <location>
        <begin position="8"/>
        <end position="237"/>
    </location>
</feature>
<evidence type="ECO:0000259" key="1">
    <source>
        <dbReference type="Pfam" id="PF26188"/>
    </source>
</evidence>
<organism evidence="2 3">
    <name type="scientific">Tetrahymena thermophila (strain SB210)</name>
    <dbReference type="NCBI Taxonomy" id="312017"/>
    <lineage>
        <taxon>Eukaryota</taxon>
        <taxon>Sar</taxon>
        <taxon>Alveolata</taxon>
        <taxon>Ciliophora</taxon>
        <taxon>Intramacronucleata</taxon>
        <taxon>Oligohymenophorea</taxon>
        <taxon>Hymenostomatida</taxon>
        <taxon>Tetrahymenina</taxon>
        <taxon>Tetrahymenidae</taxon>
        <taxon>Tetrahymena</taxon>
    </lineage>
</organism>
<dbReference type="RefSeq" id="XP_001030498.1">
    <property type="nucleotide sequence ID" value="XM_001030498.1"/>
</dbReference>
<gene>
    <name evidence="2" type="ORF">TTHERM_01080430</name>
</gene>
<name>Q22C27_TETTS</name>
<dbReference type="eggNOG" id="ENOG502SVJQ">
    <property type="taxonomic scope" value="Eukaryota"/>
</dbReference>
<dbReference type="Proteomes" id="UP000009168">
    <property type="component" value="Unassembled WGS sequence"/>
</dbReference>
<proteinExistence type="predicted"/>
<dbReference type="KEGG" id="tet:TTHERM_01080430"/>
<dbReference type="AlphaFoldDB" id="Q22C27"/>
<sequence length="711" mass="84544">MISKSLKVILQLAKQKDKKKFLNAIEDTKVLDNLDKLNCKDTSQLIYSFSKVDINDMRYWKLLNKQFLKIQSGMNTFDLIMCSYAFAKNYLSSPSRYMHKENQEVINMIWQQLEVSILKNQNELMIQQQQSSNIGLLMYSFHILNKGSPQLWNMMLGILINQIQNIDQRNLAMCCYVLSKRNIGDDSVWKNIANHVIDDLKQFTWKNVIIIIYSFSRMNKGDSELWQVFEETVIYQTQRRSLSEKHVNQKGGTILPARDISQILWSFASLKQGSQEFWETMENLLIDNSSNMDFKTFNKCLFSFYFAEKGSQEFWKFISEMQLYIPSKFDVSILDDILFLSRIYQAKMDEKIASFNFAPLVQKFSQILQSNEGEQILLESRAKISYHQILLEKEQNLLQKKIIDAYVKKIDIAARQQEQKSWLQLYIDFSYMIYTLNLQDKFTDSQIQANHTFIKNIKINNKNTDQGLSESQQETDKNNILIGEKQNSQYAKLYSAIAWILHLNINRSKNIKFEHKLELLEFLYNNYKIFIEADKKFSQMVLKILQPNSDDSHYFDFFLQKLSSQTVINPIQHLYMIFLVCNKYNYRLDTYNLKFLLAQPKNMEIFEQEYSTIIAKYKQMYQDPTSFDIKVLLNQVLSHFMFQNQKVEDILRYQKDSQQQIQQQQQQQQSYITFASEFQQIQKDNQNYQKDNDYEEIKSFMLNNQNLEEKI</sequence>
<accession>Q22C27</accession>
<dbReference type="GeneID" id="7832293"/>
<dbReference type="InterPro" id="IPR058917">
    <property type="entry name" value="RESC6_dom"/>
</dbReference>
<reference evidence="3" key="1">
    <citation type="journal article" date="2006" name="PLoS Biol.">
        <title>Macronuclear genome sequence of the ciliate Tetrahymena thermophila, a model eukaryote.</title>
        <authorList>
            <person name="Eisen J.A."/>
            <person name="Coyne R.S."/>
            <person name="Wu M."/>
            <person name="Wu D."/>
            <person name="Thiagarajan M."/>
            <person name="Wortman J.R."/>
            <person name="Badger J.H."/>
            <person name="Ren Q."/>
            <person name="Amedeo P."/>
            <person name="Jones K.M."/>
            <person name="Tallon L.J."/>
            <person name="Delcher A.L."/>
            <person name="Salzberg S.L."/>
            <person name="Silva J.C."/>
            <person name="Haas B.J."/>
            <person name="Majoros W.H."/>
            <person name="Farzad M."/>
            <person name="Carlton J.M."/>
            <person name="Smith R.K. Jr."/>
            <person name="Garg J."/>
            <person name="Pearlman R.E."/>
            <person name="Karrer K.M."/>
            <person name="Sun L."/>
            <person name="Manning G."/>
            <person name="Elde N.C."/>
            <person name="Turkewitz A.P."/>
            <person name="Asai D.J."/>
            <person name="Wilkes D.E."/>
            <person name="Wang Y."/>
            <person name="Cai H."/>
            <person name="Collins K."/>
            <person name="Stewart B.A."/>
            <person name="Lee S.R."/>
            <person name="Wilamowska K."/>
            <person name="Weinberg Z."/>
            <person name="Ruzzo W.L."/>
            <person name="Wloga D."/>
            <person name="Gaertig J."/>
            <person name="Frankel J."/>
            <person name="Tsao C.-C."/>
            <person name="Gorovsky M.A."/>
            <person name="Keeling P.J."/>
            <person name="Waller R.F."/>
            <person name="Patron N.J."/>
            <person name="Cherry J.M."/>
            <person name="Stover N.A."/>
            <person name="Krieger C.J."/>
            <person name="del Toro C."/>
            <person name="Ryder H.F."/>
            <person name="Williamson S.C."/>
            <person name="Barbeau R.A."/>
            <person name="Hamilton E.P."/>
            <person name="Orias E."/>
        </authorList>
    </citation>
    <scope>NUCLEOTIDE SEQUENCE [LARGE SCALE GENOMIC DNA]</scope>
    <source>
        <strain evidence="3">SB210</strain>
    </source>
</reference>
<protein>
    <recommendedName>
        <fullName evidence="1">RNA-editing substrate-binding complex 6 protein domain-containing protein</fullName>
    </recommendedName>
</protein>
<evidence type="ECO:0000313" key="3">
    <source>
        <dbReference type="Proteomes" id="UP000009168"/>
    </source>
</evidence>
<dbReference type="HOGENOM" id="CLU_388582_0_0_1"/>
<keyword evidence="3" id="KW-1185">Reference proteome</keyword>
<dbReference type="OrthoDB" id="5955355at2759"/>
<dbReference type="EMBL" id="GG662470">
    <property type="protein sequence ID" value="EAR82835.1"/>
    <property type="molecule type" value="Genomic_DNA"/>
</dbReference>
<dbReference type="InParanoid" id="Q22C27"/>